<sequence length="184" mass="21835">MKTKGIAFLQYKAQLTHVFGEERWNDFFEMLKTSNPYFTQAILATTQVPVDEFISFIDAMVKEYYNGDEKIIWRFGRQVAKYSLSEKGPFYAFIRSKREPEAFISKILHRIWSMYYDEGRAKNELEGNIMHAYILDLPKYYRYIEYSVMGFIQQAIELIGVLVKETVKVKSSAREIHYKFVLEL</sequence>
<comment type="caution">
    <text evidence="1">The sequence shown here is derived from an EMBL/GenBank/DDBJ whole genome shotgun (WGS) entry which is preliminary data.</text>
</comment>
<dbReference type="EMBL" id="LAZR01007472">
    <property type="protein sequence ID" value="KKM85049.1"/>
    <property type="molecule type" value="Genomic_DNA"/>
</dbReference>
<reference evidence="1" key="1">
    <citation type="journal article" date="2015" name="Nature">
        <title>Complex archaea that bridge the gap between prokaryotes and eukaryotes.</title>
        <authorList>
            <person name="Spang A."/>
            <person name="Saw J.H."/>
            <person name="Jorgensen S.L."/>
            <person name="Zaremba-Niedzwiedzka K."/>
            <person name="Martijn J."/>
            <person name="Lind A.E."/>
            <person name="van Eijk R."/>
            <person name="Schleper C."/>
            <person name="Guy L."/>
            <person name="Ettema T.J."/>
        </authorList>
    </citation>
    <scope>NUCLEOTIDE SEQUENCE</scope>
</reference>
<dbReference type="AlphaFoldDB" id="A0A0F9KS30"/>
<proteinExistence type="predicted"/>
<accession>A0A0F9KS30</accession>
<evidence type="ECO:0000313" key="1">
    <source>
        <dbReference type="EMBL" id="KKM85049.1"/>
    </source>
</evidence>
<organism evidence="1">
    <name type="scientific">marine sediment metagenome</name>
    <dbReference type="NCBI Taxonomy" id="412755"/>
    <lineage>
        <taxon>unclassified sequences</taxon>
        <taxon>metagenomes</taxon>
        <taxon>ecological metagenomes</taxon>
    </lineage>
</organism>
<name>A0A0F9KS30_9ZZZZ</name>
<evidence type="ECO:0008006" key="2">
    <source>
        <dbReference type="Google" id="ProtNLM"/>
    </source>
</evidence>
<gene>
    <name evidence="1" type="ORF">LCGC14_1293020</name>
</gene>
<protein>
    <recommendedName>
        <fullName evidence="2">Heme NO-binding domain-containing protein</fullName>
    </recommendedName>
</protein>